<dbReference type="GO" id="GO:0070006">
    <property type="term" value="F:metalloaminopeptidase activity"/>
    <property type="evidence" value="ECO:0007669"/>
    <property type="project" value="UniProtKB-UniRule"/>
</dbReference>
<dbReference type="Proteomes" id="UP000054144">
    <property type="component" value="Unassembled WGS sequence"/>
</dbReference>
<feature type="binding site" evidence="5">
    <location>
        <position position="211"/>
    </location>
    <ligand>
        <name>a divalent metal cation</name>
        <dbReference type="ChEBI" id="CHEBI:60240"/>
        <label>1</label>
    </ligand>
</feature>
<keyword evidence="2 5" id="KW-0645">Protease</keyword>
<dbReference type="InterPro" id="IPR002467">
    <property type="entry name" value="Pept_M24A_MAP1"/>
</dbReference>
<dbReference type="InterPro" id="IPR036005">
    <property type="entry name" value="Creatinase/aminopeptidase-like"/>
</dbReference>
<accession>A0A0D7AE32</accession>
<protein>
    <recommendedName>
        <fullName evidence="6">Methionine aminopeptidase</fullName>
        <ecNumber evidence="6">3.4.11.18</ecNumber>
    </recommendedName>
</protein>
<evidence type="ECO:0000256" key="5">
    <source>
        <dbReference type="HAMAP-Rule" id="MF_03174"/>
    </source>
</evidence>
<feature type="binding site" evidence="5">
    <location>
        <position position="338"/>
    </location>
    <ligand>
        <name>a divalent metal cation</name>
        <dbReference type="ChEBI" id="CHEBI:60240"/>
        <label>1</label>
    </ligand>
</feature>
<dbReference type="OrthoDB" id="3209743at2759"/>
<comment type="cofactor">
    <cofactor evidence="5">
        <name>Co(2+)</name>
        <dbReference type="ChEBI" id="CHEBI:48828"/>
    </cofactor>
    <cofactor evidence="5">
        <name>Zn(2+)</name>
        <dbReference type="ChEBI" id="CHEBI:29105"/>
    </cofactor>
    <cofactor evidence="5">
        <name>Mn(2+)</name>
        <dbReference type="ChEBI" id="CHEBI:29035"/>
    </cofactor>
    <cofactor evidence="5">
        <name>Fe(2+)</name>
        <dbReference type="ChEBI" id="CHEBI:29033"/>
    </cofactor>
    <text evidence="5">Binds 2 divalent metal cations per subunit. Has a high-affinity and a low affinity metal-binding site. The true nature of the physiological cofactor is under debate. The enzyme is active with cobalt, zinc, manganese or divalent iron ions. Most likely, methionine aminopeptidases function as mononuclear Fe(2+)-metalloproteases under physiological conditions, and the catalytically relevant metal-binding site has been assigned to the histidine-containing high-affinity site.</text>
</comment>
<dbReference type="GO" id="GO:0006508">
    <property type="term" value="P:proteolysis"/>
    <property type="evidence" value="ECO:0007669"/>
    <property type="project" value="UniProtKB-KW"/>
</dbReference>
<dbReference type="EC" id="3.4.11.18" evidence="6"/>
<feature type="region of interest" description="Disordered" evidence="7">
    <location>
        <begin position="88"/>
        <end position="116"/>
    </location>
</feature>
<evidence type="ECO:0000256" key="3">
    <source>
        <dbReference type="ARBA" id="ARBA00022723"/>
    </source>
</evidence>
<dbReference type="InterPro" id="IPR000994">
    <property type="entry name" value="Pept_M24"/>
</dbReference>
<comment type="similarity">
    <text evidence="5">Belongs to the peptidase M24A family. Methionine aminopeptidase type 1 subfamily.</text>
</comment>
<dbReference type="EMBL" id="KN881726">
    <property type="protein sequence ID" value="KIY49138.1"/>
    <property type="molecule type" value="Genomic_DNA"/>
</dbReference>
<feature type="binding site" evidence="5">
    <location>
        <position position="281"/>
    </location>
    <ligand>
        <name>substrate</name>
    </ligand>
</feature>
<comment type="function">
    <text evidence="6">Cotranslationally removes the N-terminal methionine from nascent proteins. The N-terminal methionine is often cleaved when the second residue in the primary sequence is small and uncharged (Met-Ala-, Cys, Gly, Pro, Ser, Thr, or Val).</text>
</comment>
<organism evidence="9 10">
    <name type="scientific">Fistulina hepatica ATCC 64428</name>
    <dbReference type="NCBI Taxonomy" id="1128425"/>
    <lineage>
        <taxon>Eukaryota</taxon>
        <taxon>Fungi</taxon>
        <taxon>Dikarya</taxon>
        <taxon>Basidiomycota</taxon>
        <taxon>Agaricomycotina</taxon>
        <taxon>Agaricomycetes</taxon>
        <taxon>Agaricomycetidae</taxon>
        <taxon>Agaricales</taxon>
        <taxon>Fistulinaceae</taxon>
        <taxon>Fistulina</taxon>
    </lineage>
</organism>
<gene>
    <name evidence="9" type="ORF">FISHEDRAFT_41991</name>
</gene>
<reference evidence="9 10" key="1">
    <citation type="journal article" date="2015" name="Fungal Genet. Biol.">
        <title>Evolution of novel wood decay mechanisms in Agaricales revealed by the genome sequences of Fistulina hepatica and Cylindrobasidium torrendii.</title>
        <authorList>
            <person name="Floudas D."/>
            <person name="Held B.W."/>
            <person name="Riley R."/>
            <person name="Nagy L.G."/>
            <person name="Koehler G."/>
            <person name="Ransdell A.S."/>
            <person name="Younus H."/>
            <person name="Chow J."/>
            <person name="Chiniquy J."/>
            <person name="Lipzen A."/>
            <person name="Tritt A."/>
            <person name="Sun H."/>
            <person name="Haridas S."/>
            <person name="LaButti K."/>
            <person name="Ohm R.A."/>
            <person name="Kues U."/>
            <person name="Blanchette R.A."/>
            <person name="Grigoriev I.V."/>
            <person name="Minto R.E."/>
            <person name="Hibbett D.S."/>
        </authorList>
    </citation>
    <scope>NUCLEOTIDE SEQUENCE [LARGE SCALE GENOMIC DNA]</scope>
    <source>
        <strain evidence="9 10">ATCC 64428</strain>
    </source>
</reference>
<name>A0A0D7AE32_9AGAR</name>
<proteinExistence type="inferred from homology"/>
<keyword evidence="10" id="KW-1185">Reference proteome</keyword>
<dbReference type="HAMAP" id="MF_01974">
    <property type="entry name" value="MetAP_1"/>
    <property type="match status" value="1"/>
</dbReference>
<dbReference type="Pfam" id="PF00557">
    <property type="entry name" value="Peptidase_M24"/>
    <property type="match status" value="1"/>
</dbReference>
<dbReference type="CDD" id="cd01086">
    <property type="entry name" value="MetAP1"/>
    <property type="match status" value="1"/>
</dbReference>
<dbReference type="PRINTS" id="PR00599">
    <property type="entry name" value="MAPEPTIDASE"/>
</dbReference>
<feature type="binding site" evidence="5">
    <location>
        <position position="306"/>
    </location>
    <ligand>
        <name>a divalent metal cation</name>
        <dbReference type="ChEBI" id="CHEBI:60240"/>
        <label>2</label>
        <note>catalytic</note>
    </ligand>
</feature>
<dbReference type="PANTHER" id="PTHR43330:SF8">
    <property type="entry name" value="METHIONINE AMINOPEPTIDASE 1D, MITOCHONDRIAL"/>
    <property type="match status" value="1"/>
</dbReference>
<evidence type="ECO:0000259" key="8">
    <source>
        <dbReference type="Pfam" id="PF00557"/>
    </source>
</evidence>
<feature type="binding site" evidence="5">
    <location>
        <position position="183"/>
    </location>
    <ligand>
        <name>substrate</name>
    </ligand>
</feature>
<comment type="catalytic activity">
    <reaction evidence="5 6">
        <text>Release of N-terminal amino acids, preferentially methionine, from peptides and arylamides.</text>
        <dbReference type="EC" id="3.4.11.18"/>
    </reaction>
</comment>
<evidence type="ECO:0000313" key="10">
    <source>
        <dbReference type="Proteomes" id="UP000054144"/>
    </source>
</evidence>
<dbReference type="Gene3D" id="3.90.230.10">
    <property type="entry name" value="Creatinase/methionine aminopeptidase superfamily"/>
    <property type="match status" value="1"/>
</dbReference>
<dbReference type="AlphaFoldDB" id="A0A0D7AE32"/>
<evidence type="ECO:0000256" key="6">
    <source>
        <dbReference type="RuleBase" id="RU003653"/>
    </source>
</evidence>
<dbReference type="GO" id="GO:0004239">
    <property type="term" value="F:initiator methionyl aminopeptidase activity"/>
    <property type="evidence" value="ECO:0007669"/>
    <property type="project" value="UniProtKB-UniRule"/>
</dbReference>
<dbReference type="NCBIfam" id="TIGR00500">
    <property type="entry name" value="met_pdase_I"/>
    <property type="match status" value="1"/>
</dbReference>
<dbReference type="PANTHER" id="PTHR43330">
    <property type="entry name" value="METHIONINE AMINOPEPTIDASE"/>
    <property type="match status" value="1"/>
</dbReference>
<feature type="binding site" evidence="5">
    <location>
        <position position="200"/>
    </location>
    <ligand>
        <name>a divalent metal cation</name>
        <dbReference type="ChEBI" id="CHEBI:60240"/>
        <label>1</label>
    </ligand>
</feature>
<keyword evidence="1 5" id="KW-0031">Aminopeptidase</keyword>
<evidence type="ECO:0000256" key="1">
    <source>
        <dbReference type="ARBA" id="ARBA00022438"/>
    </source>
</evidence>
<sequence>MFPAFARHSRKHLVAPLGRSQSAPSRRLRRCTQYNASALRRHSSSSNPLKPNNPAAELSTFGSYSVILPPEPFVWGVSHIIPRSVPPGIPHPPYTQEGNECGRESPRGSQIKLGGREEARIREAAQLARSVRDFSGSMPGVTTHDIDEAVHDFIVARGAYPSPLRYQGFPKSCCTSINNVAAHGIPDSRPLEEGDIINIDITVYLNGYHGDTSQTYLVGNVNAQGRELVELTNEALEAGIRVCGPGRPFKAIGGAIQGCLKGKNVCISSALTGHGIGTAFHKPPWIIHHRNDEPGVMQPGDCFTIEPCIIQGTDQSVWIFPDGWTISTENCARSAQAEHMVLITDQGYDVLTR</sequence>
<evidence type="ECO:0000256" key="7">
    <source>
        <dbReference type="SAM" id="MobiDB-lite"/>
    </source>
</evidence>
<keyword evidence="4 5" id="KW-0378">Hydrolase</keyword>
<feature type="binding site" evidence="5">
    <location>
        <position position="211"/>
    </location>
    <ligand>
        <name>a divalent metal cation</name>
        <dbReference type="ChEBI" id="CHEBI:60240"/>
        <label>2</label>
        <note>catalytic</note>
    </ligand>
</feature>
<feature type="binding site" evidence="5">
    <location>
        <position position="338"/>
    </location>
    <ligand>
        <name>a divalent metal cation</name>
        <dbReference type="ChEBI" id="CHEBI:60240"/>
        <label>2</label>
        <note>catalytic</note>
    </ligand>
</feature>
<evidence type="ECO:0000313" key="9">
    <source>
        <dbReference type="EMBL" id="KIY49138.1"/>
    </source>
</evidence>
<keyword evidence="3 5" id="KW-0479">Metal-binding</keyword>
<dbReference type="SUPFAM" id="SSF55920">
    <property type="entry name" value="Creatinase/aminopeptidase"/>
    <property type="match status" value="1"/>
</dbReference>
<dbReference type="InterPro" id="IPR001714">
    <property type="entry name" value="Pept_M24_MAP"/>
</dbReference>
<evidence type="ECO:0000256" key="4">
    <source>
        <dbReference type="ARBA" id="ARBA00022801"/>
    </source>
</evidence>
<dbReference type="GO" id="GO:0046872">
    <property type="term" value="F:metal ion binding"/>
    <property type="evidence" value="ECO:0007669"/>
    <property type="project" value="UniProtKB-UniRule"/>
</dbReference>
<evidence type="ECO:0000256" key="2">
    <source>
        <dbReference type="ARBA" id="ARBA00022670"/>
    </source>
</evidence>
<feature type="domain" description="Peptidase M24" evidence="8">
    <location>
        <begin position="120"/>
        <end position="345"/>
    </location>
</feature>
<feature type="binding site" evidence="5">
    <location>
        <position position="274"/>
    </location>
    <ligand>
        <name>a divalent metal cation</name>
        <dbReference type="ChEBI" id="CHEBI:60240"/>
        <label>2</label>
        <note>catalytic</note>
    </ligand>
</feature>